<comment type="caution">
    <text evidence="2">The sequence shown here is derived from an EMBL/GenBank/DDBJ whole genome shotgun (WGS) entry which is preliminary data.</text>
</comment>
<evidence type="ECO:0000313" key="2">
    <source>
        <dbReference type="EMBL" id="MFD1719148.1"/>
    </source>
</evidence>
<dbReference type="RefSeq" id="WP_388008842.1">
    <property type="nucleotide sequence ID" value="NZ_JBHUEE010000008.1"/>
</dbReference>
<dbReference type="EMBL" id="JBHUEE010000008">
    <property type="protein sequence ID" value="MFD1719148.1"/>
    <property type="molecule type" value="Genomic_DNA"/>
</dbReference>
<gene>
    <name evidence="2" type="ORF">ACFSE6_15000</name>
</gene>
<dbReference type="Proteomes" id="UP001597277">
    <property type="component" value="Unassembled WGS sequence"/>
</dbReference>
<evidence type="ECO:0000256" key="1">
    <source>
        <dbReference type="SAM" id="SignalP"/>
    </source>
</evidence>
<feature type="chain" id="PRO_5045772553" evidence="1">
    <location>
        <begin position="19"/>
        <end position="194"/>
    </location>
</feature>
<accession>A0ABW4L6D9</accession>
<name>A0ABW4L6D9_9MICO</name>
<sequence length="194" mass="20303">MLRRTVLAATIAVGAAAAAGCDAITVRRDDEARELPDAAVNVDGTEVWDLRRRPTAGEVGLGADGETAVYETRPARPAMLRLPAGTDVRAPVRYIAFSAITSEDGGPDSLVVKTATMSLDETAGRYRAVLEQLGLPAAAAAGFHEAARAARGTQDVETDRLSARLGDLDIGVVADYSPRAETGTVRIGGRWTGE</sequence>
<proteinExistence type="predicted"/>
<protein>
    <submittedName>
        <fullName evidence="2">Uncharacterized protein</fullName>
    </submittedName>
</protein>
<keyword evidence="3" id="KW-1185">Reference proteome</keyword>
<evidence type="ECO:0000313" key="3">
    <source>
        <dbReference type="Proteomes" id="UP001597277"/>
    </source>
</evidence>
<dbReference type="PROSITE" id="PS51257">
    <property type="entry name" value="PROKAR_LIPOPROTEIN"/>
    <property type="match status" value="1"/>
</dbReference>
<organism evidence="2 3">
    <name type="scientific">Georgenia deserti</name>
    <dbReference type="NCBI Taxonomy" id="2093781"/>
    <lineage>
        <taxon>Bacteria</taxon>
        <taxon>Bacillati</taxon>
        <taxon>Actinomycetota</taxon>
        <taxon>Actinomycetes</taxon>
        <taxon>Micrococcales</taxon>
        <taxon>Bogoriellaceae</taxon>
        <taxon>Georgenia</taxon>
    </lineage>
</organism>
<feature type="signal peptide" evidence="1">
    <location>
        <begin position="1"/>
        <end position="18"/>
    </location>
</feature>
<reference evidence="3" key="1">
    <citation type="journal article" date="2019" name="Int. J. Syst. Evol. Microbiol.">
        <title>The Global Catalogue of Microorganisms (GCM) 10K type strain sequencing project: providing services to taxonomists for standard genome sequencing and annotation.</title>
        <authorList>
            <consortium name="The Broad Institute Genomics Platform"/>
            <consortium name="The Broad Institute Genome Sequencing Center for Infectious Disease"/>
            <person name="Wu L."/>
            <person name="Ma J."/>
        </authorList>
    </citation>
    <scope>NUCLEOTIDE SEQUENCE [LARGE SCALE GENOMIC DNA]</scope>
    <source>
        <strain evidence="3">JCM 17130</strain>
    </source>
</reference>
<keyword evidence="1" id="KW-0732">Signal</keyword>